<feature type="region of interest" description="Disordered" evidence="2">
    <location>
        <begin position="1608"/>
        <end position="1627"/>
    </location>
</feature>
<feature type="compositionally biased region" description="Basic and acidic residues" evidence="2">
    <location>
        <begin position="5873"/>
        <end position="5884"/>
    </location>
</feature>
<dbReference type="Proteomes" id="UP001652624">
    <property type="component" value="Chromosome 18"/>
</dbReference>
<dbReference type="PANTHER" id="PTHR21856:SF7">
    <property type="entry name" value="FIBROUS SHEATH-INTERACTING PROTEIN 2"/>
    <property type="match status" value="1"/>
</dbReference>
<dbReference type="PANTHER" id="PTHR21856">
    <property type="entry name" value="FIBROUS SHEATH-INTERACTING PROTEIN 2"/>
    <property type="match status" value="1"/>
</dbReference>
<feature type="region of interest" description="Disordered" evidence="2">
    <location>
        <begin position="463"/>
        <end position="483"/>
    </location>
</feature>
<proteinExistence type="predicted"/>
<evidence type="ECO:0000313" key="5">
    <source>
        <dbReference type="RefSeq" id="XP_060033594.1"/>
    </source>
</evidence>
<feature type="region of interest" description="Disordered" evidence="2">
    <location>
        <begin position="5723"/>
        <end position="5778"/>
    </location>
</feature>
<feature type="compositionally biased region" description="Basic and acidic residues" evidence="2">
    <location>
        <begin position="5639"/>
        <end position="5655"/>
    </location>
</feature>
<dbReference type="RefSeq" id="XP_060033594.1">
    <property type="nucleotide sequence ID" value="XM_060177611.1"/>
</dbReference>
<feature type="region of interest" description="Disordered" evidence="2">
    <location>
        <begin position="5624"/>
        <end position="5657"/>
    </location>
</feature>
<gene>
    <name evidence="5" type="primary">FSIP2</name>
</gene>
<feature type="region of interest" description="Disordered" evidence="2">
    <location>
        <begin position="2566"/>
        <end position="2596"/>
    </location>
</feature>
<feature type="compositionally biased region" description="Low complexity" evidence="2">
    <location>
        <begin position="1235"/>
        <end position="1245"/>
    </location>
</feature>
<accession>A0ABM3WAI8</accession>
<feature type="compositionally biased region" description="Basic and acidic residues" evidence="2">
    <location>
        <begin position="5738"/>
        <end position="5771"/>
    </location>
</feature>
<evidence type="ECO:0000256" key="2">
    <source>
        <dbReference type="SAM" id="MobiDB-lite"/>
    </source>
</evidence>
<keyword evidence="1" id="KW-0175">Coiled coil</keyword>
<feature type="compositionally biased region" description="Polar residues" evidence="2">
    <location>
        <begin position="473"/>
        <end position="483"/>
    </location>
</feature>
<feature type="region of interest" description="Disordered" evidence="2">
    <location>
        <begin position="5859"/>
        <end position="5888"/>
    </location>
</feature>
<evidence type="ECO:0000256" key="1">
    <source>
        <dbReference type="SAM" id="Coils"/>
    </source>
</evidence>
<organism evidence="4 5">
    <name type="scientific">Erinaceus europaeus</name>
    <name type="common">Western European hedgehog</name>
    <dbReference type="NCBI Taxonomy" id="9365"/>
    <lineage>
        <taxon>Eukaryota</taxon>
        <taxon>Metazoa</taxon>
        <taxon>Chordata</taxon>
        <taxon>Craniata</taxon>
        <taxon>Vertebrata</taxon>
        <taxon>Euteleostomi</taxon>
        <taxon>Mammalia</taxon>
        <taxon>Eutheria</taxon>
        <taxon>Laurasiatheria</taxon>
        <taxon>Eulipotyphla</taxon>
        <taxon>Erinaceidae</taxon>
        <taxon>Erinaceinae</taxon>
        <taxon>Erinaceus</taxon>
    </lineage>
</organism>
<dbReference type="Pfam" id="PF15783">
    <property type="entry name" value="FSIP2"/>
    <property type="match status" value="4"/>
</dbReference>
<feature type="domain" description="Fibrous sheath-interacting protein 2 C-terminal" evidence="3">
    <location>
        <begin position="4948"/>
        <end position="5443"/>
    </location>
</feature>
<feature type="coiled-coil region" evidence="1">
    <location>
        <begin position="5166"/>
        <end position="5193"/>
    </location>
</feature>
<feature type="compositionally biased region" description="Basic and acidic residues" evidence="2">
    <location>
        <begin position="1246"/>
        <end position="1256"/>
    </location>
</feature>
<feature type="compositionally biased region" description="Polar residues" evidence="2">
    <location>
        <begin position="3919"/>
        <end position="3937"/>
    </location>
</feature>
<feature type="region of interest" description="Disordered" evidence="2">
    <location>
        <begin position="1235"/>
        <end position="1258"/>
    </location>
</feature>
<keyword evidence="4" id="KW-1185">Reference proteome</keyword>
<dbReference type="InterPro" id="IPR031554">
    <property type="entry name" value="FSIP2_C"/>
</dbReference>
<name>A0ABM3WAI8_ERIEU</name>
<evidence type="ECO:0000259" key="3">
    <source>
        <dbReference type="Pfam" id="PF15783"/>
    </source>
</evidence>
<feature type="domain" description="Fibrous sheath-interacting protein 2 C-terminal" evidence="3">
    <location>
        <begin position="4729"/>
        <end position="4925"/>
    </location>
</feature>
<dbReference type="InterPro" id="IPR038891">
    <property type="entry name" value="FSIP2"/>
</dbReference>
<sequence length="6895" mass="778630">MELYLSACSKAATLAATETATSSLVTESQQCGDGAHKTHFPGIGAAQLLDMPLGVKLPMIPGSNTVYYTTNLSEKLFRPSYGFNLTDPYCRLLENQYKSLHDPHLRTYYRRKDILKRLKKGGYVTNNNKIVCTLRELNKYRQYLTSLKLDFERNYIREQKMLSKQVNKLQENCQIPRRSEVARFQNMLLQEGTQPIKDQERLIRHRYLDMISRELEQLERTAEEQRLLQLDREDRRQRERARRKLNLRRKMEEEWKTKEMLLLSRIGEDVRREARIEEQRRRCREESDRRKQALLEKKMAYHLQKMQENGIKRDEVEKNAFDYKGQEATYFESFPPKKKKKAHDEVKTVDTAGNTKANKGIPGPMVNNIYDPRNSSKNVAKHSTTTVVYQSDIPDNGTEKVAKKSSFIDSRGTVNISNQEPKVSPQNSPTKVFYKFSKSYFDSQKDEREANPVLNERRSKKLNQYPESGPQAHPTSQGIFPSQHFSNTEQNRLQNCLQEKVTSEELNSIIQNVMTWVVATVTSILYPAITKYEERVRSNVYTVSDGSVLSSDSSSFCSTCSEEFTYRSYTSAATKTLHGEPYAFAVDISLRQPPTSSKPPSAHLKRTVVENTPQMKGQSVAPECKYNRARMLCTYPSLRTCKSDSQLLTSSDISKRKSKDAATETDSLGSSLVSDKKFKSEMKDLSNVFVNFKCNLKGETELVLENIFQEILSDLTQVIPSISSVTAEVFVDQSDPEKKHLFPSGNISSAASEIVDNILEKLQSAVEKKCIEIYSQEDLSINMSPGLPLKPGFPLTRENLTSAKQKPLKAPQHYALEPMRDIAEDMVHVILEKLIALASCKKNELPPLEDTTEFSCQQRMTDPKYILHKKSDKKKCSPELDVANVINKEEVQKLISSILSQSSLVGYVEEAISMILGYVQNELNNERIFASEETVVLLQLLDELFTQLHKEPVKANVRKGRRSRWKKPDVEEKYRLTGTRLCQTRKPGKLFPPINVPGMVLYSEDDSEEIDKIVKNVLDSSFRDEKANIEEQIPQHWFTKRNTDFEHQLSSKPPPHFASKKSQVAFPGEELRKGVSLFTNKEFLKEKSCLNQDIFNQDQKYKIQKTSENIIKSILTDMLKNFPSASSGHLDGKTGLKDAFPASERQLSPRECMGQIFSMSEISTVAKEITDAVLNILDKASSYIPSTAKIFSSSSVHQSFNDSSDLPPGVKEGPNKKPLKIWFDSEKKMKYLSSLSSDSSQPSLLKSEENEPHPVDDINDEITDTVFRRLKLFICPKLQKDFKPSLVDQSSFQAQLSNYTTKVVNIVLRAIQNELDIDKKNLNAKKIDNTKTIPGKRSLGKNDELESVLLELGDKVMSSPLLSYICDILSSEQPDKSSIPLPSDKQSFPTSYGFNNLDTEATLPNRQYKKSFYKQLATPCNLHSISSREGLKKNAKLQVLDNIGETLQEMLCKFIGVRPHSQPSCKPYRKKMEENQQTAPELQSNIHRISNAILEYILAKLCDIDTDTSSTKPGCTTNSESLDIDNLSFASIMDEMAKCTDIISSIVSRMGQTGNNEMPKCKGKIINPMTYKTRKTQEMHANKLKALASDILNVVFAKLEGFANGNIETLGNKNNGNKGSNRKDLESESGNITDVYEAPVQSALYKYAKKVSRTILKAIQTELNTNWLDLRTSVKTPPPEKQGIKNLLHLILDAVSPEMYSETESEERGIEYYRYRPTYGNHLPGGAQSDSFLEEDTYAEQELAREGTSVRDETQADSLKQWVLERTLNKIEVKLREPQKSPIIPIIRNILNEIFQSALVKQLNMFSLPHAHLSGISQNVDEPTAQTSIQYVDKVPGPLVSETDVTVVADDVVRTVLHKLYTAAITLRNASESRYKTITFSTNVSFRDNTYERKPSITVLDENPCTLQSRISVNTQTNVNVVDDIVQAILANLETFATSKVKALFCPQINFTVPVPLSIQTDKTALNKALSARESYSDDPFFSCSAEKANSLSPVSLSKLNTYATEVARKILQGIKHELDKERERSFITHSIVVSESIASQIVNTMLDIVSSKSKCDRNNSDKKSDSGREEGVIEKLFNKNEYRKVLQFQIQDTIESILCDIYKETLSQNNLSFTTPTLECSMAGTHRETSSELFLENANKIMPKLSVPKSDVILMSNDIIDIVLHNLSSAVMLGISEKASTSARLPIALCDMFPKVDYQQLPLTESKRERKAECLPSSRSLKSTYTEGEQIAVVEKKNTQKSLPDPCEENANFITKTIFNRLESFATERIDSLITLAIQSTEKSFVSQELENHTQDNSIVHESSQIESNGDVLKISTESIFSQELTEPAFTNYREKLGSTVHLSKASLKEYADIIASAILKLIKDDLDLEIQKAYTYPNDTSFQENIIVSEIVNSTLKILYEKRSVNEITFYSKDNSTLYSRLTVANEMLLGQREHERNTRISLITKYPLEQSQMALEKKSQRIVLEEIFMQNEESKQKEKTALLSSVKKVLNNVYQRIKEVISHLPPFSEVSHFVPNSKIKLLDIKQNDIFQSHSNSVANDMIESVLEKMYFAVVTTVYEDTNSREVEGSDSDLSPRKTPSMRESKQEGKGSNAARCTVAQVYPSVSTQNASLSEDSLLQYSLLQVEKDLVQMVLIKMVNFISHHLEETLSWDGSAELSHDSKVILRSTPKVGCKASVKARPKITPLVKCKTKQNLVSSGTKAKGKAKLGTGEKTLKDIWSKTVTVLSHIVPASDAKTLLETKLPTSELKMHAKDIVSNILEAVVREFGKVEHTRAMLNVKSDQISAACKIVGTVLQGIYATSNHTLPYPARLSHLDDLKLSKANIGAETLSKPRACFYLENVSSQLEQIFPKEGIFKKTFDKWQADSNDMENEKRKLLLTAENILTEISIRAKELEYSLSLLNLPHLEDCESKFQNHSKGDSSRAEDTKVQINMFGREIVEMLFEKLQLCFLSQMPATSSKETLANRNEQHTAKRVLHSVTLSSGKTQDEMSLDSSNQIVQEIVERTINMLESFVDLQFKHISKYEFSEIVKMPIENLFPVQQRLLSKKTLPKVQPRRKLSEESKSSTVSKENIQNTLLQVHSFHSELFTYAVNIISDMLAIIKNKVDKEISQEEPSSVSTLKENIAVSEIIGILIDQCNHFHESLIQNLPKENLFQGTETTSFVNQVELATNRQMSTPQLKEVSPRNVPSQINVPEFVFYSEETMEKIPTSSSLTSCARASVENSTESSEQMEKHISERMPSNIRYKTQEHSSRTSNFDHFDQVMEGDHSLPEGSILQKLFKKSNESTEATLKEVMAFIEMGKGENTRLFQYETPKPTAEPNKIYTSVSPLKICLAAENIVNTVLSSYGLPSQSHTNENMETMKPFFVSNQNPCSVTSAGRKKEEKSLTRLWGKKFSNIPEDEGRNPGASMEDFSLLKKWKTRLCPEVKALKEFEVIAFADHELGPNEIHLVARHVTTSVISYFKNMETRVSIEEMVSVMSTLSRENYESNQILRNIFNDTSLYQFCEYLTESVIGHLISSISDTTEDSGGRKKTWLSKDRAFDKIISIDSCMFESRSISVGELALSISETITGILFNSNILQVDIAHQDFSLKSKYLYCSRIAAVDLDDLFQDLLIAVIHVLSKEIGMNHHLESSGRNQAFSMQRNNNAPLGSKIDSMERQNSSKFRGLKSPTRQTDRLVKKGKLNYLACKLDNLVSSLKTRESKEIVNKVFKIVLDLFLPDECPNETMDSDKTARTFFFPSNDQQGNNRPENNLGLTPKSVFLLNVICEKLIRTLLEKCTNTVCPDSDSLSDETSAEERQLIKILQSIGDEEFDNCKRAVDSEQFQEDFMTNFLENLEETDQDALPSDCMLTFISHSLVKSLMDKLSHSLQLPQNPPHAKKHLTGGKKQTQSSYTKAKRSKQTGLGEGKDSLESISDDSNALSRSQDSPSMLRSKVNAPFGKKHLVNSCSLFPPQKKENNMYTMDLHSRPDPEHLNTSVYSATFLEDIISELFFNLSTSLCGLHENVTESRLNEMNTLFVHNVVREFNKARVTVLRDPEEKLYFPPVHKETISRIVDSVYYDVLQQYQLNVTHGNKLTPGDNSLGEQITNGILLEVLDYRLPSCFTRQLKPSSYHPLNADIILLKLQNKLIQFTSPLRSSTGYSTMLSQSFLEDTIRRLLSQLIPLPSKTSCLRNKHFMSSDFNEMSTTIVDKVMSAISKHKIWFTVFDNQDFCTEKNLEKMVDSVYSNILQICDSPITIQSGIVSQSPIVVDQIASLIIQEIIENHLQPFLSGEGLSCPKSPSDPISYMVKQVLSEVINSHRPCSSNICPDAFIGDVVAKLLSKIFSTKERTDFAMENIAQKIVNSISSHFDKAKIHILNNDKEKAYYPSIDTDVVDELVTSVYRNVLKQHGLDPETGKEYGNSDNFVGNITKLLIPAISDYFLHPLFSGDSSASPSSVSIAENIVPNILSNISKYTQSSQSLSPYNTLLPYTFLEDMIRALLSRIFPAFLSRETPKDTLRENFNEIASKLISDIRMKISQHEIRFSKDEEETKIAYSEDDVQCLVDSVFKNILQSPESQESFEENITSSNETLIDRIAGFIIKHVCQQHLQPFVGRKSLSSSYPYFDQKKEKLNETVYSSTFLEDVISGVLNKIFHRVLGIVQAKPVRDSEDKLLDKAENLIHLIAEEFSETHVSVLENAEEQFCLPPVERDVVVTIIDRVYSKVLQECELEIMHDKDFFNDMKSLAAKITKVILTESFDFQIPPSIAAKIPFKFHSKLNTDVLIERIKCNMAKSKLQKHTSSMYTTILTHTHLEKIVTQLLSQMDPSVSGAEHSEYSKSDLNNTVVKLINEIMSIISKHAICITKHGNEKKCVISGKDTQSMVDSIYDDLLNSDLYQSLIKDKKGLSNIPVSKIASFILKEIFDHHLQSFLSEDKTFLSTETDQTCKQKAMEPEERELFSIVNSDVFLEEVISELLSKLLYAFSHNVLAVEHPDVVKAKITEVVTTLVNSIVLELTTSEILVTDNFDRNKCFSEEYKEMRQKTVNVIYAKILDEYKSLVHIYRAIQCDTICFGRKIYHFLLDEIYEYQVQSLISGQLASSSYSAPQAENIIRNVLNVVANDSHVLPSCITMVPHSLLEDMIYKLLVNAFPPSDTPGELQKGEASPDCEFVDAASKLTAEILEEIAEHEIRLATEEQNAEGKQLEGDENFVETMCDNILKKSAFQTEVQHNASKKGSSFLSKIAGFIIREIMDHHLKPFLNDRESPSRGLTHSKHVSALTKPDKEKIQPSIYSARFLEDIIVNLVRKFYSLLSSSTNLEKKEMPEPDFVDLAIQFAKSLVGEFTKSEIKVVPNAEEVFSFSPIDKETVDKISDFVYDQFISQCGSKDIQENNTSNILIKVIAELAQEAISAFKIQPLFSGDLSSTIFSFLNPDKITKRVQHLPQKSPTEVSRCLKEDQINLLEQSRKQTSSTTDQKILLDPCEDFSAVNRKKTFKTDKASEKNDTTSDTTIINILNNVVNLLSGSTASDKKCLENKSPTKKYKDTSETASPATNLKMNDAQERNMIVALEKCKVENSLSASKGKRQGNEEFAQSPVAIDDVKYKEVLGHNFEIDDDKIDKAKETFLEKDDKSFRVSTLTSDVRTTGSATEHPLETTTKKSSSKENKDTSTQIYVYEEQDCGQKYERVQNVIENVYDNILGMFQPQESDHPKFKIAPNGTQAQGIQDVDKDFSQPVSTKKLLPSSNLCAKGKREKEKDEERWGQKNEEKVKGKDTEMEPRKPESPRYPPKRKLGGIFPAKFLEDVITEMVNRLIFSSSAEMQTHQKWQDSNGDEDQVELCNTAMKLIDSLLKEFADAQIKVFKTDNESNFLPKKDNIPSAPQVLPSHREPTKDEARASMRQSTVGKIPYTNKIGKQFLDKTPATDKTLVNRIVHASVCNVLKEYRSQESICRNIESNEGNLARRLTSAMIKEFFQNKLNLSSSDEISASTCLPLESKDIVQNFQKVIQTTSRECQTSTPYIVMLTHEFLENVISALLSKIFSTISNTAVETSEDEWLTEKDFLQMKLLSTIKAEISKDEDMIIQYVESLHHSDDEIIQLVVQSIYNNLLSQFGSHEIIQECISSGCKILSEAIVNLVLREVAGNQLQNYFSGELTPNQYAEIDNVVDNILKTVIQTADFPKRDFPSQSHVLPFNIIEEIAVKFLSKLLSVFPKLDNERNKSLEMEMQKITSKILNSVQDFISKSKIKLVPPARELLAAADNAIIEKVVNSVYTNVLKHSGSHTSVFKDLMGKSNVLSDIIGFLLVKEISNSKFQPQVEEEVSNSELVLEAVKIMEKVVKIVDEFKSKEKFSSKKVSMLDAKFLEEALALFMAKIIRLSRASSKDKKILSKTELNKITSQLTKSVTAEIAKDDINLIAADPEDQSLKPESIEIISQVIDSIYSDVLRQSGSHKELYHDIKGVNKVFPKEVASLIVRKVSNFSLDAGNLKKSNVGLFRDLDVNRIVQKAQEYADTRSPELEESDIDTESEDEPMKIVPYIGNKPIKIDPLIISEHLAVISVKTQPIETLKKECLRNTGHSIAELRRASISGKTYHPLVSSNINIKRERRISLDRTGRLATKPFEAVCRNSFQNIRKPDITKVELLKDVQSKKELIIRLVAHDIDPEYTEINSDDDEKEVVLRETVQESLEQVTVAMEPVEDKVSPKPMLSTSSLKKFLSLSKCCQSTSIVNIESIKPAHSNRVTESEREVKRAVAELDMASCSAVTQTHLSWEKKTQQKKEEMNIAAEPTHYFIHRIMSTSSYNQEDLISSTGEIEDGGLDASAKVSEGNSQENTLENSDSVKFITIFEGNKNNLGNAQPSKGIISETPKASISKQGSQMLAKVSSAFSKVFSQTNTNIFKSSSHDQDEH</sequence>
<feature type="region of interest" description="Disordered" evidence="2">
    <location>
        <begin position="3875"/>
        <end position="3940"/>
    </location>
</feature>
<feature type="compositionally biased region" description="Polar residues" evidence="2">
    <location>
        <begin position="5624"/>
        <end position="5636"/>
    </location>
</feature>
<reference evidence="5" key="1">
    <citation type="submission" date="2025-08" db="UniProtKB">
        <authorList>
            <consortium name="RefSeq"/>
        </authorList>
    </citation>
    <scope>IDENTIFICATION</scope>
</reference>
<feature type="domain" description="Fibrous sheath-interacting protein 2 C-terminal" evidence="3">
    <location>
        <begin position="4088"/>
        <end position="4609"/>
    </location>
</feature>
<dbReference type="GeneID" id="103119289"/>
<feature type="domain" description="Fibrous sheath-interacting protein 2 C-terminal" evidence="3">
    <location>
        <begin position="5904"/>
        <end position="6762"/>
    </location>
</feature>
<protein>
    <submittedName>
        <fullName evidence="5">Fibrous sheath-interacting protein 2</fullName>
    </submittedName>
</protein>
<evidence type="ECO:0000313" key="4">
    <source>
        <dbReference type="Proteomes" id="UP001652624"/>
    </source>
</evidence>